<reference evidence="7 8" key="2">
    <citation type="journal article" date="2022" name="Mar. Drugs">
        <title>Bioassay-Guided Fractionation Leads to the Detection of Cholic Acid Generated by the Rare Thalassomonas sp.</title>
        <authorList>
            <person name="Pheiffer F."/>
            <person name="Schneider Y.K."/>
            <person name="Hansen E.H."/>
            <person name="Andersen J.H."/>
            <person name="Isaksson J."/>
            <person name="Busche T."/>
            <person name="R C."/>
            <person name="Kalinowski J."/>
            <person name="Zyl L.V."/>
            <person name="Trindade M."/>
        </authorList>
    </citation>
    <scope>NUCLEOTIDE SEQUENCE [LARGE SCALE GENOMIC DNA]</scope>
    <source>
        <strain evidence="7 8">XOM25</strain>
    </source>
</reference>
<dbReference type="InterPro" id="IPR036052">
    <property type="entry name" value="TrpB-like_PALP_sf"/>
</dbReference>
<comment type="catalytic activity">
    <reaction evidence="5">
        <text>O-acetyl-L-serine + hydrogen sulfide = L-cysteine + acetate</text>
        <dbReference type="Rhea" id="RHEA:14829"/>
        <dbReference type="ChEBI" id="CHEBI:29919"/>
        <dbReference type="ChEBI" id="CHEBI:30089"/>
        <dbReference type="ChEBI" id="CHEBI:35235"/>
        <dbReference type="ChEBI" id="CHEBI:58340"/>
        <dbReference type="EC" id="2.5.1.47"/>
    </reaction>
</comment>
<evidence type="ECO:0000313" key="8">
    <source>
        <dbReference type="Proteomes" id="UP000032352"/>
    </source>
</evidence>
<keyword evidence="4" id="KW-0663">Pyridoxal phosphate</keyword>
<dbReference type="GO" id="GO:0004124">
    <property type="term" value="F:cysteine synthase activity"/>
    <property type="evidence" value="ECO:0007669"/>
    <property type="project" value="UniProtKB-EC"/>
</dbReference>
<reference evidence="7 8" key="1">
    <citation type="journal article" date="2015" name="Genome Announc.">
        <title>Draft Genome Sequences of Marine Isolates of Thalassomonas viridans and Thalassomonas actiniarum.</title>
        <authorList>
            <person name="Olonade I."/>
            <person name="van Zyl L.J."/>
            <person name="Trindade M."/>
        </authorList>
    </citation>
    <scope>NUCLEOTIDE SEQUENCE [LARGE SCALE GENOMIC DNA]</scope>
    <source>
        <strain evidence="7 8">XOM25</strain>
    </source>
</reference>
<dbReference type="CDD" id="cd01561">
    <property type="entry name" value="CBS_like"/>
    <property type="match status" value="1"/>
</dbReference>
<comment type="cofactor">
    <cofactor evidence="1">
        <name>pyridoxal 5'-phosphate</name>
        <dbReference type="ChEBI" id="CHEBI:597326"/>
    </cofactor>
</comment>
<sequence>MTTDARAFCGQNSGKQALTKLSQTIGNTPLVELIATSNGSRLLLKLEQFNPTGSAKIRMAKAMLDEAENQDLLKPGGWVVESTSGNTGVGLAMLCAERGYRFTALVDNHAAKEKISNMKAFGAEVICVSEQGSEQLATEVRDKMAQTMAAEQGAYWTAQHRNFANSRGYTDLAGELVAELGCDIDQLVAAVGTGGSICGTTRALRDLGCHQLKVVGVEPEGSVIFGGPGMPYHQSGTGTPEGAEIGPVIEYGLIDTGIKVSDLAAFNTARYLAKNHALMVGGSAGGVIYRALQQLQSAPANSTLVALVCDGGEKYLDTVFNDDWMHKHRLVDTGIEHELAALFQQLTAK</sequence>
<name>A0AAF0CDC2_9GAMM</name>
<comment type="pathway">
    <text evidence="2">Amino-acid biosynthesis; L-cysteine biosynthesis; L-cysteine from L-serine: step 2/2.</text>
</comment>
<evidence type="ECO:0000313" key="7">
    <source>
        <dbReference type="EMBL" id="WDE09043.1"/>
    </source>
</evidence>
<dbReference type="InterPro" id="IPR050214">
    <property type="entry name" value="Cys_Synth/Cystath_Beta-Synth"/>
</dbReference>
<dbReference type="EC" id="2.5.1.47" evidence="3"/>
<accession>A0AAF0CDC2</accession>
<protein>
    <recommendedName>
        <fullName evidence="3">cysteine synthase</fullName>
        <ecNumber evidence="3">2.5.1.47</ecNumber>
    </recommendedName>
</protein>
<dbReference type="SUPFAM" id="SSF53686">
    <property type="entry name" value="Tryptophan synthase beta subunit-like PLP-dependent enzymes"/>
    <property type="match status" value="1"/>
</dbReference>
<dbReference type="PROSITE" id="PS00901">
    <property type="entry name" value="CYS_SYNTHASE"/>
    <property type="match status" value="1"/>
</dbReference>
<evidence type="ECO:0000256" key="4">
    <source>
        <dbReference type="ARBA" id="ARBA00022898"/>
    </source>
</evidence>
<dbReference type="EMBL" id="CP059734">
    <property type="protein sequence ID" value="WDE09043.1"/>
    <property type="molecule type" value="Genomic_DNA"/>
</dbReference>
<organism evidence="7 8">
    <name type="scientific">Thalassomonas viridans</name>
    <dbReference type="NCBI Taxonomy" id="137584"/>
    <lineage>
        <taxon>Bacteria</taxon>
        <taxon>Pseudomonadati</taxon>
        <taxon>Pseudomonadota</taxon>
        <taxon>Gammaproteobacteria</taxon>
        <taxon>Alteromonadales</taxon>
        <taxon>Colwelliaceae</taxon>
        <taxon>Thalassomonas</taxon>
    </lineage>
</organism>
<gene>
    <name evidence="7" type="ORF">SG34_030165</name>
</gene>
<dbReference type="RefSeq" id="WP_044837100.1">
    <property type="nucleotide sequence ID" value="NZ_CP059734.1"/>
</dbReference>
<evidence type="ECO:0000256" key="2">
    <source>
        <dbReference type="ARBA" id="ARBA00004962"/>
    </source>
</evidence>
<evidence type="ECO:0000256" key="1">
    <source>
        <dbReference type="ARBA" id="ARBA00001933"/>
    </source>
</evidence>
<evidence type="ECO:0000259" key="6">
    <source>
        <dbReference type="Pfam" id="PF00291"/>
    </source>
</evidence>
<dbReference type="KEGG" id="tvd:SG34_030165"/>
<dbReference type="InterPro" id="IPR001216">
    <property type="entry name" value="P-phosphate_BS"/>
</dbReference>
<dbReference type="Gene3D" id="3.40.50.1100">
    <property type="match status" value="2"/>
</dbReference>
<evidence type="ECO:0000256" key="3">
    <source>
        <dbReference type="ARBA" id="ARBA00012681"/>
    </source>
</evidence>
<dbReference type="PANTHER" id="PTHR10314">
    <property type="entry name" value="CYSTATHIONINE BETA-SYNTHASE"/>
    <property type="match status" value="1"/>
</dbReference>
<dbReference type="Pfam" id="PF00291">
    <property type="entry name" value="PALP"/>
    <property type="match status" value="1"/>
</dbReference>
<evidence type="ECO:0000256" key="5">
    <source>
        <dbReference type="ARBA" id="ARBA00047931"/>
    </source>
</evidence>
<keyword evidence="8" id="KW-1185">Reference proteome</keyword>
<proteinExistence type="predicted"/>
<dbReference type="InterPro" id="IPR001926">
    <property type="entry name" value="TrpB-like_PALP"/>
</dbReference>
<dbReference type="Proteomes" id="UP000032352">
    <property type="component" value="Chromosome pTvir"/>
</dbReference>
<feature type="domain" description="Tryptophan synthase beta chain-like PALP" evidence="6">
    <location>
        <begin position="22"/>
        <end position="310"/>
    </location>
</feature>
<dbReference type="GO" id="GO:0006535">
    <property type="term" value="P:cysteine biosynthetic process from serine"/>
    <property type="evidence" value="ECO:0007669"/>
    <property type="project" value="InterPro"/>
</dbReference>
<dbReference type="AlphaFoldDB" id="A0AAF0CDC2"/>